<feature type="signal peptide" evidence="3">
    <location>
        <begin position="1"/>
        <end position="28"/>
    </location>
</feature>
<keyword evidence="5" id="KW-1185">Reference proteome</keyword>
<accession>A0A401YWY5</accession>
<dbReference type="GO" id="GO:0005509">
    <property type="term" value="F:calcium ion binding"/>
    <property type="evidence" value="ECO:0007669"/>
    <property type="project" value="InterPro"/>
</dbReference>
<dbReference type="SUPFAM" id="SSF51120">
    <property type="entry name" value="beta-Roll"/>
    <property type="match status" value="2"/>
</dbReference>
<sequence length="302" mass="30223">MSIRRKVAGTVTMSLFTMGMTGGVAVVAAPPSAVMAPPTAAYVDGGVLYVTSLPGADNDLSIYPLGGRTRIWAPPGKPGVIFGDGCVREDGSGGWCQGYTSVVVDTGDGNDWVHVDGTGKDCRVNTGSGKDFLLIDACRADAGADADHIEVRAGATVLGGDGDDDILVSDLPGTAPREIFGGAGTDRVDFTYVTAPVSVTLDNVRDDGPRGNTTINVHTDVEQVDGSPGDDAISGSAVANVLRGGGGNDLLIGGGGNDTLEGGDGNDRLKGGAGFDTLIGGTGVDECDVGADGGTVSDDCEG</sequence>
<evidence type="ECO:0000256" key="3">
    <source>
        <dbReference type="SAM" id="SignalP"/>
    </source>
</evidence>
<dbReference type="GO" id="GO:0005576">
    <property type="term" value="C:extracellular region"/>
    <property type="evidence" value="ECO:0007669"/>
    <property type="project" value="UniProtKB-SubCell"/>
</dbReference>
<dbReference type="RefSeq" id="WP_126640968.1">
    <property type="nucleotide sequence ID" value="NZ_BIFH01000031.1"/>
</dbReference>
<dbReference type="Gene3D" id="2.150.10.10">
    <property type="entry name" value="Serralysin-like metalloprotease, C-terminal"/>
    <property type="match status" value="1"/>
</dbReference>
<evidence type="ECO:0000256" key="1">
    <source>
        <dbReference type="ARBA" id="ARBA00004613"/>
    </source>
</evidence>
<dbReference type="Pfam" id="PF00353">
    <property type="entry name" value="HemolysinCabind"/>
    <property type="match status" value="2"/>
</dbReference>
<comment type="subcellular location">
    <subcellularLocation>
        <location evidence="1">Secreted</location>
    </subcellularLocation>
</comment>
<keyword evidence="3" id="KW-0732">Signal</keyword>
<name>A0A401YWY5_9ACTN</name>
<reference evidence="4 5" key="1">
    <citation type="submission" date="2018-12" db="EMBL/GenBank/DDBJ databases">
        <title>Draft genome sequence of Embleya hyalina NBRC 13850T.</title>
        <authorList>
            <person name="Komaki H."/>
            <person name="Hosoyama A."/>
            <person name="Kimura A."/>
            <person name="Ichikawa N."/>
            <person name="Tamura T."/>
        </authorList>
    </citation>
    <scope>NUCLEOTIDE SEQUENCE [LARGE SCALE GENOMIC DNA]</scope>
    <source>
        <strain evidence="4 5">NBRC 13850</strain>
    </source>
</reference>
<proteinExistence type="predicted"/>
<dbReference type="PANTHER" id="PTHR38340">
    <property type="entry name" value="S-LAYER PROTEIN"/>
    <property type="match status" value="1"/>
</dbReference>
<dbReference type="EMBL" id="BIFH01000031">
    <property type="protein sequence ID" value="GCD99132.1"/>
    <property type="molecule type" value="Genomic_DNA"/>
</dbReference>
<organism evidence="4 5">
    <name type="scientific">Embleya hyalina</name>
    <dbReference type="NCBI Taxonomy" id="516124"/>
    <lineage>
        <taxon>Bacteria</taxon>
        <taxon>Bacillati</taxon>
        <taxon>Actinomycetota</taxon>
        <taxon>Actinomycetes</taxon>
        <taxon>Kitasatosporales</taxon>
        <taxon>Streptomycetaceae</taxon>
        <taxon>Embleya</taxon>
    </lineage>
</organism>
<dbReference type="PROSITE" id="PS00330">
    <property type="entry name" value="HEMOLYSIN_CALCIUM"/>
    <property type="match status" value="3"/>
</dbReference>
<evidence type="ECO:0000256" key="2">
    <source>
        <dbReference type="ARBA" id="ARBA00022525"/>
    </source>
</evidence>
<evidence type="ECO:0000313" key="4">
    <source>
        <dbReference type="EMBL" id="GCD99132.1"/>
    </source>
</evidence>
<dbReference type="InterPro" id="IPR011049">
    <property type="entry name" value="Serralysin-like_metalloprot_C"/>
</dbReference>
<evidence type="ECO:0000313" key="5">
    <source>
        <dbReference type="Proteomes" id="UP000286931"/>
    </source>
</evidence>
<dbReference type="PRINTS" id="PR00313">
    <property type="entry name" value="CABNDNGRPT"/>
</dbReference>
<gene>
    <name evidence="4" type="primary">cya_2</name>
    <name evidence="4" type="ORF">EHYA_06844</name>
</gene>
<protein>
    <submittedName>
        <fullName evidence="4">Bifunctional hemolysin/adenylate cyclase</fullName>
    </submittedName>
</protein>
<dbReference type="AlphaFoldDB" id="A0A401YWY5"/>
<dbReference type="InterPro" id="IPR018511">
    <property type="entry name" value="Hemolysin-typ_Ca-bd_CS"/>
</dbReference>
<keyword evidence="2" id="KW-0964">Secreted</keyword>
<dbReference type="Proteomes" id="UP000286931">
    <property type="component" value="Unassembled WGS sequence"/>
</dbReference>
<dbReference type="InterPro" id="IPR050557">
    <property type="entry name" value="RTX_toxin/Mannuronan_C5-epim"/>
</dbReference>
<dbReference type="InterPro" id="IPR001343">
    <property type="entry name" value="Hemolysn_Ca-bd"/>
</dbReference>
<dbReference type="PANTHER" id="PTHR38340:SF1">
    <property type="entry name" value="S-LAYER PROTEIN"/>
    <property type="match status" value="1"/>
</dbReference>
<feature type="chain" id="PRO_5019001988" evidence="3">
    <location>
        <begin position="29"/>
        <end position="302"/>
    </location>
</feature>
<comment type="caution">
    <text evidence="4">The sequence shown here is derived from an EMBL/GenBank/DDBJ whole genome shotgun (WGS) entry which is preliminary data.</text>
</comment>